<protein>
    <submittedName>
        <fullName evidence="1">Uncharacterized protein</fullName>
    </submittedName>
</protein>
<organism evidence="1 2">
    <name type="scientific">Zymoseptoria tritici (strain ST99CH_3D7)</name>
    <dbReference type="NCBI Taxonomy" id="1276538"/>
    <lineage>
        <taxon>Eukaryota</taxon>
        <taxon>Fungi</taxon>
        <taxon>Dikarya</taxon>
        <taxon>Ascomycota</taxon>
        <taxon>Pezizomycotina</taxon>
        <taxon>Dothideomycetes</taxon>
        <taxon>Dothideomycetidae</taxon>
        <taxon>Mycosphaerellales</taxon>
        <taxon>Mycosphaerellaceae</taxon>
        <taxon>Zymoseptoria</taxon>
    </lineage>
</organism>
<dbReference type="AlphaFoldDB" id="A0A1X7RM10"/>
<dbReference type="EMBL" id="LT853694">
    <property type="protein sequence ID" value="SMQ48474.1"/>
    <property type="molecule type" value="Genomic_DNA"/>
</dbReference>
<dbReference type="Proteomes" id="UP000215127">
    <property type="component" value="Chromosome 3"/>
</dbReference>
<evidence type="ECO:0000313" key="2">
    <source>
        <dbReference type="Proteomes" id="UP000215127"/>
    </source>
</evidence>
<keyword evidence="2" id="KW-1185">Reference proteome</keyword>
<reference evidence="1 2" key="1">
    <citation type="submission" date="2016-06" db="EMBL/GenBank/DDBJ databases">
        <authorList>
            <person name="Kjaerup R.B."/>
            <person name="Dalgaard T.S."/>
            <person name="Juul-Madsen H.R."/>
        </authorList>
    </citation>
    <scope>NUCLEOTIDE SEQUENCE [LARGE SCALE GENOMIC DNA]</scope>
</reference>
<evidence type="ECO:0000313" key="1">
    <source>
        <dbReference type="EMBL" id="SMQ48474.1"/>
    </source>
</evidence>
<gene>
    <name evidence="1" type="ORF">ZT3D7_G3623</name>
</gene>
<sequence>MPELVKGDITRANELRRAAIAADGTGAMAAAACSAYKAVYVRIKGRFNSFTGVNGLHLHQGKAEFDQTGPLVLGKREKLLAKEAVKRKRELGEDVPNTPRKRLILAQGSTEDRLRRRVRALSAALDTVHTRAGAKKGSKASVVEGVLRPTEYDLSGDLEPEE</sequence>
<proteinExistence type="predicted"/>
<name>A0A1X7RM10_ZYMT9</name>
<accession>A0A1X7RM10</accession>